<dbReference type="AlphaFoldDB" id="A0A0F9A1H1"/>
<sequence>MGAPRISASNLQRVWLCPPSPWREAAMPDQAGEKPAADEGRKLHAAVVSVYRNGDFTGLNSEQRAVVRRCVTLIRFHEGRFDEKPLIWMEQDFPVPALGGHKVHPDVVVRFQEARTTVLLDWKMGRKEPQFTVARDLQFWCYTLATWHNVSDGHTIEAYRFHPRLSADDALWEGRFNPEDREAFDAKVRDIVAKAGPGAQAVAGPAQCLYCDARASCREFLKWSWEDRPTKLMVVNAALPPERIGMLLDYREQLKLAGAMMEQVEAFFKENLLPKRDNIF</sequence>
<name>A0A0F9A1H1_9ZZZZ</name>
<organism evidence="2">
    <name type="scientific">marine sediment metagenome</name>
    <dbReference type="NCBI Taxonomy" id="412755"/>
    <lineage>
        <taxon>unclassified sequences</taxon>
        <taxon>metagenomes</taxon>
        <taxon>ecological metagenomes</taxon>
    </lineage>
</organism>
<evidence type="ECO:0000313" key="2">
    <source>
        <dbReference type="EMBL" id="KKL02684.1"/>
    </source>
</evidence>
<dbReference type="EMBL" id="LAZR01044942">
    <property type="protein sequence ID" value="KKL02684.1"/>
    <property type="molecule type" value="Genomic_DNA"/>
</dbReference>
<proteinExistence type="predicted"/>
<dbReference type="Pfam" id="PF12705">
    <property type="entry name" value="PDDEXK_1"/>
    <property type="match status" value="1"/>
</dbReference>
<evidence type="ECO:0000259" key="1">
    <source>
        <dbReference type="Pfam" id="PF12705"/>
    </source>
</evidence>
<reference evidence="2" key="1">
    <citation type="journal article" date="2015" name="Nature">
        <title>Complex archaea that bridge the gap between prokaryotes and eukaryotes.</title>
        <authorList>
            <person name="Spang A."/>
            <person name="Saw J.H."/>
            <person name="Jorgensen S.L."/>
            <person name="Zaremba-Niedzwiedzka K."/>
            <person name="Martijn J."/>
            <person name="Lind A.E."/>
            <person name="van Eijk R."/>
            <person name="Schleper C."/>
            <person name="Guy L."/>
            <person name="Ettema T.J."/>
        </authorList>
    </citation>
    <scope>NUCLEOTIDE SEQUENCE</scope>
</reference>
<feature type="domain" description="PD-(D/E)XK endonuclease-like" evidence="1">
    <location>
        <begin position="104"/>
        <end position="218"/>
    </location>
</feature>
<feature type="non-terminal residue" evidence="2">
    <location>
        <position position="280"/>
    </location>
</feature>
<protein>
    <recommendedName>
        <fullName evidence="1">PD-(D/E)XK endonuclease-like domain-containing protein</fullName>
    </recommendedName>
</protein>
<comment type="caution">
    <text evidence="2">The sequence shown here is derived from an EMBL/GenBank/DDBJ whole genome shotgun (WGS) entry which is preliminary data.</text>
</comment>
<dbReference type="InterPro" id="IPR038726">
    <property type="entry name" value="PDDEXK_AddAB-type"/>
</dbReference>
<accession>A0A0F9A1H1</accession>
<gene>
    <name evidence="2" type="ORF">LCGC14_2626410</name>
</gene>